<name>A0A7L5BGS1_9HYPH</name>
<evidence type="ECO:0000256" key="1">
    <source>
        <dbReference type="SAM" id="MobiDB-lite"/>
    </source>
</evidence>
<keyword evidence="2" id="KW-1133">Transmembrane helix</keyword>
<feature type="transmembrane region" description="Helical" evidence="2">
    <location>
        <begin position="6"/>
        <end position="25"/>
    </location>
</feature>
<proteinExistence type="predicted"/>
<evidence type="ECO:0000313" key="3">
    <source>
        <dbReference type="EMBL" id="QIB38114.1"/>
    </source>
</evidence>
<feature type="region of interest" description="Disordered" evidence="1">
    <location>
        <begin position="51"/>
        <end position="115"/>
    </location>
</feature>
<dbReference type="RefSeq" id="WP_164056293.1">
    <property type="nucleotide sequence ID" value="NZ_CP048632.1"/>
</dbReference>
<feature type="compositionally biased region" description="Basic and acidic residues" evidence="1">
    <location>
        <begin position="105"/>
        <end position="115"/>
    </location>
</feature>
<accession>A0A7L5BGS1</accession>
<dbReference type="KEGG" id="roy:G3A56_09035"/>
<protein>
    <submittedName>
        <fullName evidence="3">Uncharacterized protein</fullName>
    </submittedName>
</protein>
<sequence>MSVLTYIYMTVGALAMLAVAHLYNVTIDNPAVRRQALAGYVQQSERDALQAQLDRERSLREAADQSLAAATKRADEATKARQAAEAEVDRLAEEAAKDATLSRPNESDKKWLSER</sequence>
<reference evidence="3 4" key="1">
    <citation type="submission" date="2020-02" db="EMBL/GenBank/DDBJ databases">
        <title>Plant-Promoting Endophytic Bacterium Rhizobium oryzihabitans sp. nov., Isolated from the Root of Rice.</title>
        <authorList>
            <person name="zhao J."/>
            <person name="Zhang G."/>
        </authorList>
    </citation>
    <scope>NUCLEOTIDE SEQUENCE [LARGE SCALE GENOMIC DNA]</scope>
    <source>
        <strain evidence="3 4">M15</strain>
    </source>
</reference>
<feature type="compositionally biased region" description="Basic and acidic residues" evidence="1">
    <location>
        <begin position="72"/>
        <end position="97"/>
    </location>
</feature>
<keyword evidence="2" id="KW-0472">Membrane</keyword>
<keyword evidence="4" id="KW-1185">Reference proteome</keyword>
<keyword evidence="2" id="KW-0812">Transmembrane</keyword>
<dbReference type="AlphaFoldDB" id="A0A7L5BGS1"/>
<organism evidence="3 4">
    <name type="scientific">Rhizobium oryzihabitans</name>
    <dbReference type="NCBI Taxonomy" id="2267833"/>
    <lineage>
        <taxon>Bacteria</taxon>
        <taxon>Pseudomonadati</taxon>
        <taxon>Pseudomonadota</taxon>
        <taxon>Alphaproteobacteria</taxon>
        <taxon>Hyphomicrobiales</taxon>
        <taxon>Rhizobiaceae</taxon>
        <taxon>Rhizobium/Agrobacterium group</taxon>
        <taxon>Rhizobium</taxon>
    </lineage>
</organism>
<dbReference type="EMBL" id="CP048632">
    <property type="protein sequence ID" value="QIB38114.1"/>
    <property type="molecule type" value="Genomic_DNA"/>
</dbReference>
<evidence type="ECO:0000256" key="2">
    <source>
        <dbReference type="SAM" id="Phobius"/>
    </source>
</evidence>
<gene>
    <name evidence="3" type="ORF">G3A56_09035</name>
</gene>
<dbReference type="Proteomes" id="UP000464865">
    <property type="component" value="Chromosome M15-11"/>
</dbReference>
<feature type="compositionally biased region" description="Basic and acidic residues" evidence="1">
    <location>
        <begin position="51"/>
        <end position="63"/>
    </location>
</feature>
<evidence type="ECO:0000313" key="4">
    <source>
        <dbReference type="Proteomes" id="UP000464865"/>
    </source>
</evidence>